<dbReference type="InterPro" id="IPR051601">
    <property type="entry name" value="Serine_prot/Carboxylest_S33"/>
</dbReference>
<evidence type="ECO:0000313" key="5">
    <source>
        <dbReference type="EMBL" id="KAK5089962.1"/>
    </source>
</evidence>
<evidence type="ECO:0008006" key="7">
    <source>
        <dbReference type="Google" id="ProtNLM"/>
    </source>
</evidence>
<protein>
    <recommendedName>
        <fullName evidence="7">Peptidase S33 tripeptidyl aminopeptidase-like C-terminal domain-containing protein</fullName>
    </recommendedName>
</protein>
<dbReference type="Proteomes" id="UP001309876">
    <property type="component" value="Unassembled WGS sequence"/>
</dbReference>
<proteinExistence type="inferred from homology"/>
<dbReference type="EMBL" id="JAVRRJ010000001">
    <property type="protein sequence ID" value="KAK5089962.1"/>
    <property type="molecule type" value="Genomic_DNA"/>
</dbReference>
<organism evidence="5 6">
    <name type="scientific">Lithohypha guttulata</name>
    <dbReference type="NCBI Taxonomy" id="1690604"/>
    <lineage>
        <taxon>Eukaryota</taxon>
        <taxon>Fungi</taxon>
        <taxon>Dikarya</taxon>
        <taxon>Ascomycota</taxon>
        <taxon>Pezizomycotina</taxon>
        <taxon>Eurotiomycetes</taxon>
        <taxon>Chaetothyriomycetidae</taxon>
        <taxon>Chaetothyriales</taxon>
        <taxon>Trichomeriaceae</taxon>
        <taxon>Lithohypha</taxon>
    </lineage>
</organism>
<evidence type="ECO:0000256" key="2">
    <source>
        <dbReference type="ARBA" id="ARBA00022801"/>
    </source>
</evidence>
<reference evidence="5 6" key="1">
    <citation type="submission" date="2023-08" db="EMBL/GenBank/DDBJ databases">
        <title>Black Yeasts Isolated from many extreme environments.</title>
        <authorList>
            <person name="Coleine C."/>
            <person name="Stajich J.E."/>
            <person name="Selbmann L."/>
        </authorList>
    </citation>
    <scope>NUCLEOTIDE SEQUENCE [LARGE SCALE GENOMIC DNA]</scope>
    <source>
        <strain evidence="5 6">CCFEE 5910</strain>
    </source>
</reference>
<evidence type="ECO:0000259" key="4">
    <source>
        <dbReference type="Pfam" id="PF08386"/>
    </source>
</evidence>
<sequence>MAAFVMLAYLLSTLLFQGMVPILLLSAWSLAGLANARKPNLPLQGLEISGFDWSKIEPSANLQWTSCYESYECARLLVPLDWTNSSNPNFAAVALTRVPAVVPRNDSTFAGSILINPGGPGGSGIDEVIWSGYGVRDEIVDNPGKQHWEIVGWDPRGVHHTTPGLTCFGSDWDRQIWQYRDWAVGQLGSNDHALDIKWATHESLANLCAESKIGKFEDDANMHQFVSTALTARDMVAIVDALQAEQKSLSSSIQSANHVLQQPVRPEKPALLNYWGWSYGTYLGNTFASMFPNRVGRIILDGNVDPIDYTATGWLSNLYDNNKNLHWFYYSCFHAGKKCAFFDSNTTSLSDLEKKMHTLLNRLRNNPLAVAHNGSADLVTYDDMANLIHGAAYAPRYFWPDVAQVAQDLLNNNGTSIIKYLKSLQIPQSPNTNTPTSPDDHKSLVLNNETLPYPPDYSGGLEGAISILCGDGESLNGLTKHDWKQRFSQLNNQSAIAGPFWAAIPFMCQHWPSSLRPADQNRFKGPFQSRLADYDERASPLLFIGNTADPVTPLRNAIGNSRHHEGSRVLTQDSPGHCAGPVNPSTCTFEVIRSFFANGTLPEIGKVCTIDGSPWD</sequence>
<comment type="caution">
    <text evidence="5">The sequence shown here is derived from an EMBL/GenBank/DDBJ whole genome shotgun (WGS) entry which is preliminary data.</text>
</comment>
<comment type="similarity">
    <text evidence="1">Belongs to the peptidase S33 family.</text>
</comment>
<dbReference type="PANTHER" id="PTHR43248">
    <property type="entry name" value="2-SUCCINYL-6-HYDROXY-2,4-CYCLOHEXADIENE-1-CARBOXYLATE SYNTHASE"/>
    <property type="match status" value="1"/>
</dbReference>
<dbReference type="InterPro" id="IPR013595">
    <property type="entry name" value="Pept_S33_TAP-like_C"/>
</dbReference>
<feature type="domain" description="Peptidase S33 tripeptidyl aminopeptidase-like C-terminal" evidence="4">
    <location>
        <begin position="497"/>
        <end position="608"/>
    </location>
</feature>
<name>A0AAN7T4Y6_9EURO</name>
<dbReference type="GO" id="GO:0016787">
    <property type="term" value="F:hydrolase activity"/>
    <property type="evidence" value="ECO:0007669"/>
    <property type="project" value="UniProtKB-KW"/>
</dbReference>
<dbReference type="Gene3D" id="3.40.50.1820">
    <property type="entry name" value="alpha/beta hydrolase"/>
    <property type="match status" value="1"/>
</dbReference>
<dbReference type="InterPro" id="IPR000073">
    <property type="entry name" value="AB_hydrolase_1"/>
</dbReference>
<keyword evidence="6" id="KW-1185">Reference proteome</keyword>
<dbReference type="Pfam" id="PF08386">
    <property type="entry name" value="Abhydrolase_4"/>
    <property type="match status" value="1"/>
</dbReference>
<dbReference type="AlphaFoldDB" id="A0AAN7T4Y6"/>
<evidence type="ECO:0000313" key="6">
    <source>
        <dbReference type="Proteomes" id="UP001309876"/>
    </source>
</evidence>
<accession>A0AAN7T4Y6</accession>
<dbReference type="PANTHER" id="PTHR43248:SF25">
    <property type="entry name" value="AB HYDROLASE-1 DOMAIN-CONTAINING PROTEIN-RELATED"/>
    <property type="match status" value="1"/>
</dbReference>
<gene>
    <name evidence="5" type="ORF">LTR05_000130</name>
</gene>
<dbReference type="InterPro" id="IPR029058">
    <property type="entry name" value="AB_hydrolase_fold"/>
</dbReference>
<keyword evidence="2" id="KW-0378">Hydrolase</keyword>
<dbReference type="Pfam" id="PF00561">
    <property type="entry name" value="Abhydrolase_1"/>
    <property type="match status" value="1"/>
</dbReference>
<evidence type="ECO:0000259" key="3">
    <source>
        <dbReference type="Pfam" id="PF00561"/>
    </source>
</evidence>
<evidence type="ECO:0000256" key="1">
    <source>
        <dbReference type="ARBA" id="ARBA00010088"/>
    </source>
</evidence>
<feature type="domain" description="AB hydrolase-1" evidence="3">
    <location>
        <begin position="113"/>
        <end position="328"/>
    </location>
</feature>
<dbReference type="SUPFAM" id="SSF53474">
    <property type="entry name" value="alpha/beta-Hydrolases"/>
    <property type="match status" value="1"/>
</dbReference>